<dbReference type="HOGENOM" id="CLU_1939433_0_0_1"/>
<protein>
    <submittedName>
        <fullName evidence="3">Uncharacterized protein</fullName>
    </submittedName>
</protein>
<accession>A0A0C2X353</accession>
<evidence type="ECO:0000313" key="2">
    <source>
        <dbReference type="EMBL" id="KIM19510.1"/>
    </source>
</evidence>
<evidence type="ECO:0000256" key="1">
    <source>
        <dbReference type="SAM" id="SignalP"/>
    </source>
</evidence>
<sequence length="138" mass="14896">MKALLATLSTLVTLAASAETWTTRYYDNCWTGYTAGTTTTPIPGATTVYHAPGFTTRTQYTSYSFICDPSLPKRAIPTPPTPTTTWEQLTIHVVDECTGWQTATVTVTEGSVEPTLTTTTTTWALTTTLSTATTINLC</sequence>
<proteinExistence type="predicted"/>
<reference evidence="3" key="3">
    <citation type="submission" date="2015-02" db="EMBL/GenBank/DDBJ databases">
        <title>Evolutionary Origins and Diversification of the Mycorrhizal Mutualists.</title>
        <authorList>
            <consortium name="DOE Joint Genome Institute"/>
            <consortium name="Mycorrhizal Genomics Consortium"/>
            <person name="Kohler A."/>
            <person name="Kuo A."/>
            <person name="Nagy L.G."/>
            <person name="Floudas D."/>
            <person name="Copeland A."/>
            <person name="Barry K.W."/>
            <person name="Cichocki N."/>
            <person name="Veneault-Fourrey C."/>
            <person name="LaButti K."/>
            <person name="Lindquist E.A."/>
            <person name="Lipzen A."/>
            <person name="Lundell T."/>
            <person name="Morin E."/>
            <person name="Murat C."/>
            <person name="Riley R."/>
            <person name="Ohm R."/>
            <person name="Sun H."/>
            <person name="Tunlid A."/>
            <person name="Henrissat B."/>
            <person name="Grigoriev I.V."/>
            <person name="Hibbett D.S."/>
            <person name="Martin F."/>
        </authorList>
    </citation>
    <scope>NUCLEOTIDE SEQUENCE</scope>
    <source>
        <strain evidence="3 4">MAFF 305830</strain>
    </source>
</reference>
<evidence type="ECO:0000313" key="4">
    <source>
        <dbReference type="Proteomes" id="UP000054097"/>
    </source>
</evidence>
<dbReference type="AlphaFoldDB" id="A0A0C2X353"/>
<gene>
    <name evidence="3" type="ORF">M408DRAFT_27573</name>
    <name evidence="2" type="ORF">M408DRAFT_31160</name>
</gene>
<keyword evidence="4" id="KW-1185">Reference proteome</keyword>
<feature type="signal peptide" evidence="1">
    <location>
        <begin position="1"/>
        <end position="17"/>
    </location>
</feature>
<evidence type="ECO:0000313" key="3">
    <source>
        <dbReference type="EMBL" id="KIM23867.1"/>
    </source>
</evidence>
<reference evidence="4" key="2">
    <citation type="submission" date="2015-01" db="EMBL/GenBank/DDBJ databases">
        <title>Evolutionary Origins and Diversification of the Mycorrhizal Mutualists.</title>
        <authorList>
            <consortium name="DOE Joint Genome Institute"/>
            <consortium name="Mycorrhizal Genomics Consortium"/>
            <person name="Kohler A."/>
            <person name="Kuo A."/>
            <person name="Nagy L.G."/>
            <person name="Floudas D."/>
            <person name="Copeland A."/>
            <person name="Barry K.W."/>
            <person name="Cichocki N."/>
            <person name="Veneault-Fourrey C."/>
            <person name="LaButti K."/>
            <person name="Lindquist E.A."/>
            <person name="Lipzen A."/>
            <person name="Lundell T."/>
            <person name="Morin E."/>
            <person name="Murat C."/>
            <person name="Riley R."/>
            <person name="Ohm R."/>
            <person name="Sun H."/>
            <person name="Tunlid A."/>
            <person name="Henrissat B."/>
            <person name="Grigoriev I.V."/>
            <person name="Hibbett D.S."/>
            <person name="Martin F."/>
        </authorList>
    </citation>
    <scope>NUCLEOTIDE SEQUENCE [LARGE SCALE GENOMIC DNA]</scope>
    <source>
        <strain evidence="4">MAFF 305830</strain>
    </source>
</reference>
<reference evidence="3 4" key="1">
    <citation type="submission" date="2014-04" db="EMBL/GenBank/DDBJ databases">
        <authorList>
            <consortium name="DOE Joint Genome Institute"/>
            <person name="Kuo A."/>
            <person name="Zuccaro A."/>
            <person name="Kohler A."/>
            <person name="Nagy L.G."/>
            <person name="Floudas D."/>
            <person name="Copeland A."/>
            <person name="Barry K.W."/>
            <person name="Cichocki N."/>
            <person name="Veneault-Fourrey C."/>
            <person name="LaButti K."/>
            <person name="Lindquist E.A."/>
            <person name="Lipzen A."/>
            <person name="Lundell T."/>
            <person name="Morin E."/>
            <person name="Murat C."/>
            <person name="Sun H."/>
            <person name="Tunlid A."/>
            <person name="Henrissat B."/>
            <person name="Grigoriev I.V."/>
            <person name="Hibbett D.S."/>
            <person name="Martin F."/>
            <person name="Nordberg H.P."/>
            <person name="Cantor M.N."/>
            <person name="Hua S.X."/>
        </authorList>
    </citation>
    <scope>NUCLEOTIDE SEQUENCE [LARGE SCALE GENOMIC DNA]</scope>
    <source>
        <strain evidence="3 4">MAFF 305830</strain>
    </source>
</reference>
<feature type="chain" id="PRO_5007392321" evidence="1">
    <location>
        <begin position="18"/>
        <end position="138"/>
    </location>
</feature>
<organism evidence="3 4">
    <name type="scientific">Serendipita vermifera MAFF 305830</name>
    <dbReference type="NCBI Taxonomy" id="933852"/>
    <lineage>
        <taxon>Eukaryota</taxon>
        <taxon>Fungi</taxon>
        <taxon>Dikarya</taxon>
        <taxon>Basidiomycota</taxon>
        <taxon>Agaricomycotina</taxon>
        <taxon>Agaricomycetes</taxon>
        <taxon>Sebacinales</taxon>
        <taxon>Serendipitaceae</taxon>
        <taxon>Serendipita</taxon>
    </lineage>
</organism>
<keyword evidence="1" id="KW-0732">Signal</keyword>
<dbReference type="EMBL" id="KN824331">
    <property type="protein sequence ID" value="KIM23867.1"/>
    <property type="molecule type" value="Genomic_DNA"/>
</dbReference>
<dbReference type="Proteomes" id="UP000054097">
    <property type="component" value="Unassembled WGS sequence"/>
</dbReference>
<dbReference type="EMBL" id="KN824653">
    <property type="protein sequence ID" value="KIM19510.1"/>
    <property type="molecule type" value="Genomic_DNA"/>
</dbReference>
<name>A0A0C2X353_SERVB</name>